<dbReference type="InterPro" id="IPR051606">
    <property type="entry name" value="Polyketide_Oxido-like"/>
</dbReference>
<dbReference type="GO" id="GO:0004074">
    <property type="term" value="F:biliverdin reductase [NAD(P)H] activity"/>
    <property type="evidence" value="ECO:0007669"/>
    <property type="project" value="TreeGrafter"/>
</dbReference>
<dbReference type="PANTHER" id="PTHR43355">
    <property type="entry name" value="FLAVIN REDUCTASE (NADPH)"/>
    <property type="match status" value="1"/>
</dbReference>
<dbReference type="AlphaFoldDB" id="A0A1I1VLD0"/>
<gene>
    <name evidence="2" type="ORF">SAMN05216167_107242</name>
</gene>
<keyword evidence="3" id="KW-1185">Reference proteome</keyword>
<evidence type="ECO:0000313" key="3">
    <source>
        <dbReference type="Proteomes" id="UP000198598"/>
    </source>
</evidence>
<dbReference type="PANTHER" id="PTHR43355:SF2">
    <property type="entry name" value="FLAVIN REDUCTASE (NADPH)"/>
    <property type="match status" value="1"/>
</dbReference>
<dbReference type="OrthoDB" id="9790734at2"/>
<feature type="domain" description="NAD(P)-binding" evidence="1">
    <location>
        <begin position="8"/>
        <end position="194"/>
    </location>
</feature>
<dbReference type="InterPro" id="IPR016040">
    <property type="entry name" value="NAD(P)-bd_dom"/>
</dbReference>
<name>A0A1I1VLD0_9BACT</name>
<dbReference type="RefSeq" id="WP_093829204.1">
    <property type="nucleotide sequence ID" value="NZ_FOLQ01000007.1"/>
</dbReference>
<sequence length="210" mass="22632">MKQITVIGASAGVGLLTVQQALKNGNKVVALSRHIDTLPDQPNLISLQGSSTSLADVKKAVAGSDVIIVTIGTGSSTKATTLYTESARVLLQALAELNVQPPLLVVTGFGAGDSAHYQSFLMSLVMRFLLKAVYADKTAMEELITSRYPNWVIVRPGRLIDDAFTGLYRVETRLVKGMQIGKISRADVAHFLVKRAELFPITNQYISLSS</sequence>
<dbReference type="GO" id="GO:0042602">
    <property type="term" value="F:riboflavin reductase (NADPH) activity"/>
    <property type="evidence" value="ECO:0007669"/>
    <property type="project" value="TreeGrafter"/>
</dbReference>
<evidence type="ECO:0000313" key="2">
    <source>
        <dbReference type="EMBL" id="SFD83816.1"/>
    </source>
</evidence>
<dbReference type="Proteomes" id="UP000198598">
    <property type="component" value="Unassembled WGS sequence"/>
</dbReference>
<dbReference type="STRING" id="662367.SAMN05216167_107242"/>
<evidence type="ECO:0000259" key="1">
    <source>
        <dbReference type="Pfam" id="PF13460"/>
    </source>
</evidence>
<dbReference type="EMBL" id="FOLQ01000007">
    <property type="protein sequence ID" value="SFD83816.1"/>
    <property type="molecule type" value="Genomic_DNA"/>
</dbReference>
<proteinExistence type="predicted"/>
<accession>A0A1I1VLD0</accession>
<protein>
    <submittedName>
        <fullName evidence="2">Putative NADH-flavin reductase</fullName>
    </submittedName>
</protein>
<organism evidence="2 3">
    <name type="scientific">Spirosoma endophyticum</name>
    <dbReference type="NCBI Taxonomy" id="662367"/>
    <lineage>
        <taxon>Bacteria</taxon>
        <taxon>Pseudomonadati</taxon>
        <taxon>Bacteroidota</taxon>
        <taxon>Cytophagia</taxon>
        <taxon>Cytophagales</taxon>
        <taxon>Cytophagaceae</taxon>
        <taxon>Spirosoma</taxon>
    </lineage>
</organism>
<dbReference type="SUPFAM" id="SSF51735">
    <property type="entry name" value="NAD(P)-binding Rossmann-fold domains"/>
    <property type="match status" value="1"/>
</dbReference>
<dbReference type="Gene3D" id="3.40.50.720">
    <property type="entry name" value="NAD(P)-binding Rossmann-like Domain"/>
    <property type="match status" value="1"/>
</dbReference>
<dbReference type="InterPro" id="IPR036291">
    <property type="entry name" value="NAD(P)-bd_dom_sf"/>
</dbReference>
<dbReference type="Pfam" id="PF13460">
    <property type="entry name" value="NAD_binding_10"/>
    <property type="match status" value="1"/>
</dbReference>
<reference evidence="2 3" key="1">
    <citation type="submission" date="2016-10" db="EMBL/GenBank/DDBJ databases">
        <authorList>
            <person name="de Groot N.N."/>
        </authorList>
    </citation>
    <scope>NUCLEOTIDE SEQUENCE [LARGE SCALE GENOMIC DNA]</scope>
    <source>
        <strain evidence="2 3">DSM 26130</strain>
    </source>
</reference>